<evidence type="ECO:0000259" key="1">
    <source>
        <dbReference type="Pfam" id="PF07475"/>
    </source>
</evidence>
<reference evidence="2 3" key="1">
    <citation type="submission" date="2019-03" db="EMBL/GenBank/DDBJ databases">
        <title>Genomic Encyclopedia of Type Strains, Phase IV (KMG-IV): sequencing the most valuable type-strain genomes for metagenomic binning, comparative biology and taxonomic classification.</title>
        <authorList>
            <person name="Goeker M."/>
        </authorList>
    </citation>
    <scope>NUCLEOTIDE SEQUENCE [LARGE SCALE GENOMIC DNA]</scope>
    <source>
        <strain evidence="2 3">DSM 24766</strain>
    </source>
</reference>
<protein>
    <submittedName>
        <fullName evidence="2">Hpr(Ser) kinase/phosphatase</fullName>
    </submittedName>
</protein>
<evidence type="ECO:0000313" key="3">
    <source>
        <dbReference type="Proteomes" id="UP000295050"/>
    </source>
</evidence>
<dbReference type="AlphaFoldDB" id="A0A4R2RC80"/>
<keyword evidence="2" id="KW-0418">Kinase</keyword>
<dbReference type="GO" id="GO:0006109">
    <property type="term" value="P:regulation of carbohydrate metabolic process"/>
    <property type="evidence" value="ECO:0007669"/>
    <property type="project" value="InterPro"/>
</dbReference>
<dbReference type="RefSeq" id="WP_132952547.1">
    <property type="nucleotide sequence ID" value="NZ_SLXU01000016.1"/>
</dbReference>
<dbReference type="CDD" id="cd01918">
    <property type="entry name" value="HprK_C"/>
    <property type="match status" value="1"/>
</dbReference>
<comment type="caution">
    <text evidence="2">The sequence shown here is derived from an EMBL/GenBank/DDBJ whole genome shotgun (WGS) entry which is preliminary data.</text>
</comment>
<organism evidence="2 3">
    <name type="scientific">Rhodovulum bhavnagarense</name>
    <dbReference type="NCBI Taxonomy" id="992286"/>
    <lineage>
        <taxon>Bacteria</taxon>
        <taxon>Pseudomonadati</taxon>
        <taxon>Pseudomonadota</taxon>
        <taxon>Alphaproteobacteria</taxon>
        <taxon>Rhodobacterales</taxon>
        <taxon>Paracoccaceae</taxon>
        <taxon>Rhodovulum</taxon>
    </lineage>
</organism>
<sequence length="143" mass="15116">MPQTAVTLHSSCVALAGRAVLILGASGSGKSGLALQLMALGAMLVADDRTVVSVDPATGGLVACAHDTIAGRIEARFIGILNAPRLPRAPVALAVDLDSLEDQRLPPRREARFLDRPVPLLRRVDQPYFASAILHQLTFGRSD</sequence>
<dbReference type="Pfam" id="PF07475">
    <property type="entry name" value="Hpr_kinase_C"/>
    <property type="match status" value="1"/>
</dbReference>
<dbReference type="InterPro" id="IPR011104">
    <property type="entry name" value="Hpr_kin/Pase_C"/>
</dbReference>
<keyword evidence="3" id="KW-1185">Reference proteome</keyword>
<dbReference type="Gene3D" id="3.40.50.300">
    <property type="entry name" value="P-loop containing nucleotide triphosphate hydrolases"/>
    <property type="match status" value="1"/>
</dbReference>
<dbReference type="Proteomes" id="UP000295050">
    <property type="component" value="Unassembled WGS sequence"/>
</dbReference>
<evidence type="ECO:0000313" key="2">
    <source>
        <dbReference type="EMBL" id="TCP59719.1"/>
    </source>
</evidence>
<dbReference type="EMBL" id="SLXU01000016">
    <property type="protein sequence ID" value="TCP59719.1"/>
    <property type="molecule type" value="Genomic_DNA"/>
</dbReference>
<feature type="domain" description="HPr kinase/phosphorylase C-terminal" evidence="1">
    <location>
        <begin position="6"/>
        <end position="84"/>
    </location>
</feature>
<dbReference type="GO" id="GO:0000155">
    <property type="term" value="F:phosphorelay sensor kinase activity"/>
    <property type="evidence" value="ECO:0007669"/>
    <property type="project" value="InterPro"/>
</dbReference>
<dbReference type="SUPFAM" id="SSF53795">
    <property type="entry name" value="PEP carboxykinase-like"/>
    <property type="match status" value="1"/>
</dbReference>
<dbReference type="InterPro" id="IPR027417">
    <property type="entry name" value="P-loop_NTPase"/>
</dbReference>
<keyword evidence="2" id="KW-0808">Transferase</keyword>
<dbReference type="OrthoDB" id="8326226at2"/>
<name>A0A4R2RC80_9RHOB</name>
<accession>A0A4R2RC80</accession>
<gene>
    <name evidence="2" type="ORF">EV663_11614</name>
</gene>
<proteinExistence type="predicted"/>
<dbReference type="GO" id="GO:0005524">
    <property type="term" value="F:ATP binding"/>
    <property type="evidence" value="ECO:0007669"/>
    <property type="project" value="InterPro"/>
</dbReference>